<keyword evidence="2" id="KW-1185">Reference proteome</keyword>
<evidence type="ECO:0000313" key="2">
    <source>
        <dbReference type="Proteomes" id="UP000554482"/>
    </source>
</evidence>
<organism evidence="1 2">
    <name type="scientific">Thalictrum thalictroides</name>
    <name type="common">Rue-anemone</name>
    <name type="synonym">Anemone thalictroides</name>
    <dbReference type="NCBI Taxonomy" id="46969"/>
    <lineage>
        <taxon>Eukaryota</taxon>
        <taxon>Viridiplantae</taxon>
        <taxon>Streptophyta</taxon>
        <taxon>Embryophyta</taxon>
        <taxon>Tracheophyta</taxon>
        <taxon>Spermatophyta</taxon>
        <taxon>Magnoliopsida</taxon>
        <taxon>Ranunculales</taxon>
        <taxon>Ranunculaceae</taxon>
        <taxon>Thalictroideae</taxon>
        <taxon>Thalictrum</taxon>
    </lineage>
</organism>
<protein>
    <submittedName>
        <fullName evidence="1">Uncharacterized protein</fullName>
    </submittedName>
</protein>
<dbReference type="AlphaFoldDB" id="A0A7J6WCE1"/>
<dbReference type="Proteomes" id="UP000554482">
    <property type="component" value="Unassembled WGS sequence"/>
</dbReference>
<reference evidence="1 2" key="1">
    <citation type="submission" date="2020-06" db="EMBL/GenBank/DDBJ databases">
        <title>Transcriptomic and genomic resources for Thalictrum thalictroides and T. hernandezii: Facilitating candidate gene discovery in an emerging model plant lineage.</title>
        <authorList>
            <person name="Arias T."/>
            <person name="Riano-Pachon D.M."/>
            <person name="Di Stilio V.S."/>
        </authorList>
    </citation>
    <scope>NUCLEOTIDE SEQUENCE [LARGE SCALE GENOMIC DNA]</scope>
    <source>
        <strain evidence="2">cv. WT478/WT964</strain>
        <tissue evidence="1">Leaves</tissue>
    </source>
</reference>
<comment type="caution">
    <text evidence="1">The sequence shown here is derived from an EMBL/GenBank/DDBJ whole genome shotgun (WGS) entry which is preliminary data.</text>
</comment>
<evidence type="ECO:0000313" key="1">
    <source>
        <dbReference type="EMBL" id="KAF5194643.1"/>
    </source>
</evidence>
<gene>
    <name evidence="1" type="ORF">FRX31_015769</name>
</gene>
<sequence>MKYRLKYRWQISSSATLWTPADNNLVIVLPEFTYQMSHCLHESYGMSHRVHLICGQRIIEWKIVVLICICCAEEFCSILLYEDKEEYLHISVRSLSLGNFGNERWMLGLLNGRRSTSMLSDRPTVNKH</sequence>
<proteinExistence type="predicted"/>
<accession>A0A7J6WCE1</accession>
<name>A0A7J6WCE1_THATH</name>
<dbReference type="EMBL" id="JABWDY010018443">
    <property type="protein sequence ID" value="KAF5194643.1"/>
    <property type="molecule type" value="Genomic_DNA"/>
</dbReference>